<reference evidence="1 2" key="1">
    <citation type="submission" date="2019-12" db="EMBL/GenBank/DDBJ databases">
        <title>Defluviitalea raffinosedens, isolated from a biogas fermenter, genome sequencing and characterization.</title>
        <authorList>
            <person name="Rettenmaier R."/>
            <person name="Schneider M."/>
            <person name="Neuhaus K."/>
            <person name="Liebl W."/>
            <person name="Zverlov V."/>
        </authorList>
    </citation>
    <scope>NUCLEOTIDE SEQUENCE [LARGE SCALE GENOMIC DNA]</scope>
    <source>
        <strain evidence="1 2">249c-K6</strain>
    </source>
</reference>
<name>A0A7C8HG96_9FIRM</name>
<dbReference type="OrthoDB" id="9792989at2"/>
<dbReference type="Proteomes" id="UP000483018">
    <property type="component" value="Unassembled WGS sequence"/>
</dbReference>
<dbReference type="Pfam" id="PF06962">
    <property type="entry name" value="rRNA_methylase"/>
    <property type="match status" value="1"/>
</dbReference>
<protein>
    <submittedName>
        <fullName evidence="1">Methyltransferase domain-containing protein</fullName>
    </submittedName>
</protein>
<dbReference type="Gene3D" id="3.40.50.150">
    <property type="entry name" value="Vaccinia Virus protein VP39"/>
    <property type="match status" value="1"/>
</dbReference>
<keyword evidence="1" id="KW-0489">Methyltransferase</keyword>
<dbReference type="SUPFAM" id="SSF53335">
    <property type="entry name" value="S-adenosyl-L-methionine-dependent methyltransferases"/>
    <property type="match status" value="1"/>
</dbReference>
<dbReference type="AlphaFoldDB" id="A0A7C8HG96"/>
<dbReference type="PANTHER" id="PTHR35276">
    <property type="entry name" value="S-ADENOSYL-L-METHIONINE-DEPENDENT METHYLTRANSFERASES SUPERFAMILY PROTEIN"/>
    <property type="match status" value="1"/>
</dbReference>
<comment type="caution">
    <text evidence="1">The sequence shown here is derived from an EMBL/GenBank/DDBJ whole genome shotgun (WGS) entry which is preliminary data.</text>
</comment>
<dbReference type="GO" id="GO:0008168">
    <property type="term" value="F:methyltransferase activity"/>
    <property type="evidence" value="ECO:0007669"/>
    <property type="project" value="UniProtKB-KW"/>
</dbReference>
<accession>A0A7C8HG96</accession>
<evidence type="ECO:0000313" key="2">
    <source>
        <dbReference type="Proteomes" id="UP000483018"/>
    </source>
</evidence>
<dbReference type="GO" id="GO:0032259">
    <property type="term" value="P:methylation"/>
    <property type="evidence" value="ECO:0007669"/>
    <property type="project" value="UniProtKB-KW"/>
</dbReference>
<dbReference type="EMBL" id="WSLF01000016">
    <property type="protein sequence ID" value="KAE9629863.1"/>
    <property type="molecule type" value="Genomic_DNA"/>
</dbReference>
<proteinExistence type="predicted"/>
<sequence>MIHEILRPIIKPGDLVVDATLGNGFDTLFLAKAVGPQGKVIGFDIQECAIENVRRRLENEGLLERVSLIQDSHSNIDKYIFEPIGGAMFNLGYLPGGDKELITKPQSTVEALEKTSCLLSRGGFITILSYWGHAGGKDEKEAVEKFLSKLDNKIFLTAKFKFLNRSGNPPVIYLVQKL</sequence>
<dbReference type="InterPro" id="IPR010719">
    <property type="entry name" value="MnmM_MeTrfase"/>
</dbReference>
<dbReference type="InterPro" id="IPR029063">
    <property type="entry name" value="SAM-dependent_MTases_sf"/>
</dbReference>
<gene>
    <name evidence="1" type="ORF">GND95_12975</name>
</gene>
<keyword evidence="1" id="KW-0808">Transferase</keyword>
<keyword evidence="2" id="KW-1185">Reference proteome</keyword>
<evidence type="ECO:0000313" key="1">
    <source>
        <dbReference type="EMBL" id="KAE9629863.1"/>
    </source>
</evidence>
<organism evidence="1 2">
    <name type="scientific">Defluviitalea raffinosedens</name>
    <dbReference type="NCBI Taxonomy" id="1450156"/>
    <lineage>
        <taxon>Bacteria</taxon>
        <taxon>Bacillati</taxon>
        <taxon>Bacillota</taxon>
        <taxon>Clostridia</taxon>
        <taxon>Lachnospirales</taxon>
        <taxon>Defluviitaleaceae</taxon>
        <taxon>Defluviitalea</taxon>
    </lineage>
</organism>
<dbReference type="PANTHER" id="PTHR35276:SF1">
    <property type="entry name" value="TRNA (MNM(5)S(2)U34)-METHYLTRANSFERASE, CHLOROPLASTIC"/>
    <property type="match status" value="1"/>
</dbReference>